<proteinExistence type="predicted"/>
<feature type="domain" description="Response regulatory" evidence="4">
    <location>
        <begin position="2"/>
        <end position="56"/>
    </location>
</feature>
<name>A0AAW4WQG7_9FIRM</name>
<reference evidence="5" key="1">
    <citation type="submission" date="2021-10" db="EMBL/GenBank/DDBJ databases">
        <title>Collection of gut derived symbiotic bacterial strains cultured from healthy donors.</title>
        <authorList>
            <person name="Lin H."/>
            <person name="Littmann E."/>
            <person name="Claire K."/>
            <person name="Pamer E."/>
        </authorList>
    </citation>
    <scope>NUCLEOTIDE SEQUENCE</scope>
    <source>
        <strain evidence="5">MSK.22.92</strain>
    </source>
</reference>
<dbReference type="PROSITE" id="PS50110">
    <property type="entry name" value="RESPONSE_REGULATORY"/>
    <property type="match status" value="1"/>
</dbReference>
<accession>A0AAW4WQG7</accession>
<evidence type="ECO:0000259" key="4">
    <source>
        <dbReference type="PROSITE" id="PS50110"/>
    </source>
</evidence>
<organism evidence="5 6">
    <name type="scientific">Agathobacter rectalis</name>
    <dbReference type="NCBI Taxonomy" id="39491"/>
    <lineage>
        <taxon>Bacteria</taxon>
        <taxon>Bacillati</taxon>
        <taxon>Bacillota</taxon>
        <taxon>Clostridia</taxon>
        <taxon>Lachnospirales</taxon>
        <taxon>Lachnospiraceae</taxon>
        <taxon>Agathobacter</taxon>
    </lineage>
</organism>
<dbReference type="GO" id="GO:0000160">
    <property type="term" value="P:phosphorelay signal transduction system"/>
    <property type="evidence" value="ECO:0007669"/>
    <property type="project" value="InterPro"/>
</dbReference>
<dbReference type="Proteomes" id="UP001197847">
    <property type="component" value="Unassembled WGS sequence"/>
</dbReference>
<comment type="function">
    <text evidence="2">May play the central regulatory role in sporulation. It may be an element of the effector pathway responsible for the activation of sporulation genes in response to nutritional stress. Spo0A may act in concert with spo0H (a sigma factor) to control the expression of some genes that are critical to the sporulation process.</text>
</comment>
<gene>
    <name evidence="5" type="ORF">LK487_17990</name>
</gene>
<dbReference type="InterPro" id="IPR001789">
    <property type="entry name" value="Sig_transdc_resp-reg_receiver"/>
</dbReference>
<evidence type="ECO:0000313" key="5">
    <source>
        <dbReference type="EMBL" id="MCC2748864.1"/>
    </source>
</evidence>
<dbReference type="InterPro" id="IPR011006">
    <property type="entry name" value="CheY-like_superfamily"/>
</dbReference>
<sequence>MRIAIIEDDEITRLELSKLLNTQGYETVLLTDFGNLTEELKQYSIELVLLDINLPY</sequence>
<evidence type="ECO:0000256" key="3">
    <source>
        <dbReference type="PROSITE-ProRule" id="PRU00169"/>
    </source>
</evidence>
<feature type="modified residue" description="4-aspartylphosphate" evidence="3">
    <location>
        <position position="51"/>
    </location>
</feature>
<evidence type="ECO:0000256" key="2">
    <source>
        <dbReference type="ARBA" id="ARBA00024867"/>
    </source>
</evidence>
<comment type="caution">
    <text evidence="5">The sequence shown here is derived from an EMBL/GenBank/DDBJ whole genome shotgun (WGS) entry which is preliminary data.</text>
</comment>
<keyword evidence="3" id="KW-0597">Phosphoprotein</keyword>
<feature type="non-terminal residue" evidence="5">
    <location>
        <position position="56"/>
    </location>
</feature>
<evidence type="ECO:0000313" key="6">
    <source>
        <dbReference type="Proteomes" id="UP001197847"/>
    </source>
</evidence>
<evidence type="ECO:0000256" key="1">
    <source>
        <dbReference type="ARBA" id="ARBA00018672"/>
    </source>
</evidence>
<dbReference type="AlphaFoldDB" id="A0AAW4WQG7"/>
<dbReference type="EMBL" id="JAJFBX010000253">
    <property type="protein sequence ID" value="MCC2748864.1"/>
    <property type="molecule type" value="Genomic_DNA"/>
</dbReference>
<dbReference type="Gene3D" id="3.40.50.2300">
    <property type="match status" value="1"/>
</dbReference>
<protein>
    <recommendedName>
        <fullName evidence="1">Stage 0 sporulation protein A homolog</fullName>
    </recommendedName>
</protein>
<dbReference type="Pfam" id="PF00072">
    <property type="entry name" value="Response_reg"/>
    <property type="match status" value="1"/>
</dbReference>
<dbReference type="SUPFAM" id="SSF52172">
    <property type="entry name" value="CheY-like"/>
    <property type="match status" value="1"/>
</dbReference>